<name>A0ABD5ZNS1_9EURY</name>
<dbReference type="InterPro" id="IPR003583">
    <property type="entry name" value="Hlx-hairpin-Hlx_DNA-bd_motif"/>
</dbReference>
<evidence type="ECO:0000256" key="11">
    <source>
        <dbReference type="HAMAP-Rule" id="MF_01588"/>
    </source>
</evidence>
<dbReference type="GO" id="GO:0046872">
    <property type="term" value="F:metal ion binding"/>
    <property type="evidence" value="ECO:0007669"/>
    <property type="project" value="UniProtKB-KW"/>
</dbReference>
<feature type="binding site" evidence="11">
    <location>
        <position position="159"/>
    </location>
    <ligand>
        <name>NAD(+)</name>
        <dbReference type="ChEBI" id="CHEBI:57540"/>
    </ligand>
</feature>
<keyword evidence="3 11" id="KW-0235">DNA replication</keyword>
<dbReference type="FunFam" id="2.40.50.140:FF:000012">
    <property type="entry name" value="DNA ligase"/>
    <property type="match status" value="1"/>
</dbReference>
<dbReference type="SUPFAM" id="SSF56091">
    <property type="entry name" value="DNA ligase/mRNA capping enzyme, catalytic domain"/>
    <property type="match status" value="1"/>
</dbReference>
<dbReference type="GeneID" id="79266691"/>
<dbReference type="InterPro" id="IPR033136">
    <property type="entry name" value="DNA_ligase_CS"/>
</dbReference>
<dbReference type="EC" id="6.5.1.2" evidence="11"/>
<feature type="binding site" evidence="11">
    <location>
        <begin position="130"/>
        <end position="131"/>
    </location>
    <ligand>
        <name>NAD(+)</name>
        <dbReference type="ChEBI" id="CHEBI:57540"/>
    </ligand>
</feature>
<dbReference type="PIRSF" id="PIRSF001604">
    <property type="entry name" value="LigA"/>
    <property type="match status" value="1"/>
</dbReference>
<keyword evidence="11" id="KW-0464">Manganese</keyword>
<keyword evidence="7 11" id="KW-0460">Magnesium</keyword>
<dbReference type="Pfam" id="PF14520">
    <property type="entry name" value="HHH_5"/>
    <property type="match status" value="1"/>
</dbReference>
<dbReference type="GO" id="GO:0006281">
    <property type="term" value="P:DNA repair"/>
    <property type="evidence" value="ECO:0007669"/>
    <property type="project" value="UniProtKB-KW"/>
</dbReference>
<dbReference type="SMART" id="SM00532">
    <property type="entry name" value="LIGANc"/>
    <property type="match status" value="1"/>
</dbReference>
<dbReference type="InterPro" id="IPR004150">
    <property type="entry name" value="NAD_DNA_ligase_OB"/>
</dbReference>
<dbReference type="InterPro" id="IPR010994">
    <property type="entry name" value="RuvA_2-like"/>
</dbReference>
<dbReference type="InterPro" id="IPR013840">
    <property type="entry name" value="DNAligase_N"/>
</dbReference>
<feature type="binding site" evidence="11">
    <location>
        <position position="218"/>
    </location>
    <ligand>
        <name>NAD(+)</name>
        <dbReference type="ChEBI" id="CHEBI:57540"/>
    </ligand>
</feature>
<dbReference type="SUPFAM" id="SSF47781">
    <property type="entry name" value="RuvA domain 2-like"/>
    <property type="match status" value="1"/>
</dbReference>
<dbReference type="Gene3D" id="2.40.50.140">
    <property type="entry name" value="Nucleic acid-binding proteins"/>
    <property type="match status" value="1"/>
</dbReference>
<keyword evidence="15" id="KW-1185">Reference proteome</keyword>
<dbReference type="PROSITE" id="PS50172">
    <property type="entry name" value="BRCT"/>
    <property type="match status" value="1"/>
</dbReference>
<dbReference type="PANTHER" id="PTHR23389:SF9">
    <property type="entry name" value="DNA LIGASE"/>
    <property type="match status" value="1"/>
</dbReference>
<dbReference type="PANTHER" id="PTHR23389">
    <property type="entry name" value="CHROMOSOME TRANSMISSION FIDELITY FACTOR 18"/>
    <property type="match status" value="1"/>
</dbReference>
<comment type="catalytic activity">
    <reaction evidence="10 11">
        <text>NAD(+) + (deoxyribonucleotide)n-3'-hydroxyl + 5'-phospho-(deoxyribonucleotide)m = (deoxyribonucleotide)n+m + AMP + beta-nicotinamide D-nucleotide.</text>
        <dbReference type="EC" id="6.5.1.2"/>
    </reaction>
</comment>
<dbReference type="Pfam" id="PF01653">
    <property type="entry name" value="DNA_ligase_aden"/>
    <property type="match status" value="1"/>
</dbReference>
<evidence type="ECO:0000256" key="1">
    <source>
        <dbReference type="ARBA" id="ARBA00004067"/>
    </source>
</evidence>
<gene>
    <name evidence="11 14" type="primary">ligA</name>
    <name evidence="14" type="ORF">ACFQJ4_06740</name>
</gene>
<evidence type="ECO:0000256" key="2">
    <source>
        <dbReference type="ARBA" id="ARBA00022598"/>
    </source>
</evidence>
<dbReference type="Pfam" id="PF00533">
    <property type="entry name" value="BRCT"/>
    <property type="match status" value="1"/>
</dbReference>
<evidence type="ECO:0000256" key="10">
    <source>
        <dbReference type="ARBA" id="ARBA00034005"/>
    </source>
</evidence>
<keyword evidence="4 11" id="KW-0479">Metal-binding</keyword>
<dbReference type="Proteomes" id="UP001596398">
    <property type="component" value="Unassembled WGS sequence"/>
</dbReference>
<dbReference type="SUPFAM" id="SSF50249">
    <property type="entry name" value="Nucleic acid-binding proteins"/>
    <property type="match status" value="1"/>
</dbReference>
<dbReference type="NCBIfam" id="NF010931">
    <property type="entry name" value="PRK14351.1"/>
    <property type="match status" value="1"/>
</dbReference>
<feature type="region of interest" description="Disordered" evidence="12">
    <location>
        <begin position="1"/>
        <end position="50"/>
    </location>
</feature>
<organism evidence="14 15">
    <name type="scientific">Halosegnis marinus</name>
    <dbReference type="NCBI Taxonomy" id="3034023"/>
    <lineage>
        <taxon>Archaea</taxon>
        <taxon>Methanobacteriati</taxon>
        <taxon>Methanobacteriota</taxon>
        <taxon>Stenosarchaea group</taxon>
        <taxon>Halobacteria</taxon>
        <taxon>Halobacteriales</taxon>
        <taxon>Natronomonadaceae</taxon>
        <taxon>Halosegnis</taxon>
    </lineage>
</organism>
<keyword evidence="6 11" id="KW-0862">Zinc</keyword>
<keyword evidence="8 11" id="KW-0520">NAD</keyword>
<feature type="binding site" evidence="11">
    <location>
        <position position="332"/>
    </location>
    <ligand>
        <name>NAD(+)</name>
        <dbReference type="ChEBI" id="CHEBI:57540"/>
    </ligand>
</feature>
<comment type="similarity">
    <text evidence="11">Belongs to the NAD-dependent DNA ligase family. LigA subfamily.</text>
</comment>
<comment type="cofactor">
    <cofactor evidence="11">
        <name>Mg(2+)</name>
        <dbReference type="ChEBI" id="CHEBI:18420"/>
    </cofactor>
    <cofactor evidence="11">
        <name>Mn(2+)</name>
        <dbReference type="ChEBI" id="CHEBI:29035"/>
    </cofactor>
</comment>
<keyword evidence="5 11" id="KW-0227">DNA damage</keyword>
<feature type="binding site" evidence="11">
    <location>
        <position position="356"/>
    </location>
    <ligand>
        <name>NAD(+)</name>
        <dbReference type="ChEBI" id="CHEBI:57540"/>
    </ligand>
</feature>
<evidence type="ECO:0000256" key="12">
    <source>
        <dbReference type="SAM" id="MobiDB-lite"/>
    </source>
</evidence>
<keyword evidence="9 11" id="KW-0234">DNA repair</keyword>
<feature type="binding site" evidence="11">
    <location>
        <position position="450"/>
    </location>
    <ligand>
        <name>Zn(2+)</name>
        <dbReference type="ChEBI" id="CHEBI:29105"/>
    </ligand>
</feature>
<dbReference type="AlphaFoldDB" id="A0ABD5ZNS1"/>
<dbReference type="SMART" id="SM00278">
    <property type="entry name" value="HhH1"/>
    <property type="match status" value="4"/>
</dbReference>
<dbReference type="Gene3D" id="3.30.470.30">
    <property type="entry name" value="DNA ligase/mRNA capping enzyme"/>
    <property type="match status" value="1"/>
</dbReference>
<sequence>MTEQTDISSFEDDGSGEADADSDPDPESEPGENPYLSDPDTEFEPVAALDAEAAREQAALLREAVRYHDHRYYVRADPEIGDRAYDALFSRLRELEDAFDLDTDGSPTGRVGGEPVEEFETVEHVAPMRSIDSSGEEAEVREFADRVERAVGEQAFVCEPKFDGVSVEVVYEDGKYERAVTRGDGTEGDDVTRNVRTIASVPERLRGDHPDFLAVRGEVFMPRDAFNAYNRERVERGEEPFANPRNATAGTIRQQDPAVVAERPMDCFFFEALAGADFDTQWERHATLPEWGLQVNDEVERVADIDGAIAYRNAMLDRRDDLDYEIDGVVVKVDDRDACEELGATARAPRWAFAYKFPARTEETTVRDIAVQVGRTGRLTPVALLDPVEVGGVTVSRASLHNPDQIRDLDVNVGDRVSVQRAGDVIPYVDAVVEKDSEGHFAFPDRCPVCDSAVEHDGPLAFCTGGLACDAQLQRAVEHYASRDALDIEGLGEKSVGQLMEAGLLTGLPDLYTLDRDAVAELEGWGETSADKLVAAVEASREPDLADFLVAIGVPEVGPTVARDLARAFGTFEAVRAASREELESVDGIGEVVANEIREFFDSERNEAVIAGLLDHVSPRETEVETGDALAGLTFVFTGSLPGMTRGDAQELVERHGANATSSVSGNTDYLVAGENPGASKTADAEENDVPVLDGAGFRELLADRGVETDGENGG</sequence>
<dbReference type="Pfam" id="PF12826">
    <property type="entry name" value="HHH_2"/>
    <property type="match status" value="1"/>
</dbReference>
<dbReference type="InterPro" id="IPR036420">
    <property type="entry name" value="BRCT_dom_sf"/>
</dbReference>
<feature type="binding site" evidence="11">
    <location>
        <position position="182"/>
    </location>
    <ligand>
        <name>NAD(+)</name>
        <dbReference type="ChEBI" id="CHEBI:57540"/>
    </ligand>
</feature>
<dbReference type="Gene3D" id="1.10.150.20">
    <property type="entry name" value="5' to 3' exonuclease, C-terminal subdomain"/>
    <property type="match status" value="2"/>
</dbReference>
<dbReference type="GO" id="GO:0003911">
    <property type="term" value="F:DNA ligase (NAD+) activity"/>
    <property type="evidence" value="ECO:0007669"/>
    <property type="project" value="UniProtKB-UniRule"/>
</dbReference>
<evidence type="ECO:0000313" key="15">
    <source>
        <dbReference type="Proteomes" id="UP001596398"/>
    </source>
</evidence>
<feature type="binding site" evidence="11">
    <location>
        <position position="447"/>
    </location>
    <ligand>
        <name>Zn(2+)</name>
        <dbReference type="ChEBI" id="CHEBI:29105"/>
    </ligand>
</feature>
<evidence type="ECO:0000256" key="5">
    <source>
        <dbReference type="ARBA" id="ARBA00022763"/>
    </source>
</evidence>
<feature type="domain" description="BRCT" evidence="13">
    <location>
        <begin position="625"/>
        <end position="694"/>
    </location>
</feature>
<evidence type="ECO:0000259" key="13">
    <source>
        <dbReference type="PROSITE" id="PS50172"/>
    </source>
</evidence>
<dbReference type="Gene3D" id="1.10.287.610">
    <property type="entry name" value="Helix hairpin bin"/>
    <property type="match status" value="1"/>
</dbReference>
<dbReference type="RefSeq" id="WP_276236033.1">
    <property type="nucleotide sequence ID" value="NZ_CP119802.1"/>
</dbReference>
<reference evidence="14 15" key="1">
    <citation type="journal article" date="2019" name="Int. J. Syst. Evol. Microbiol.">
        <title>The Global Catalogue of Microorganisms (GCM) 10K type strain sequencing project: providing services to taxonomists for standard genome sequencing and annotation.</title>
        <authorList>
            <consortium name="The Broad Institute Genomics Platform"/>
            <consortium name="The Broad Institute Genome Sequencing Center for Infectious Disease"/>
            <person name="Wu L."/>
            <person name="Ma J."/>
        </authorList>
    </citation>
    <scope>NUCLEOTIDE SEQUENCE [LARGE SCALE GENOMIC DNA]</scope>
    <source>
        <strain evidence="14 15">DT85</strain>
    </source>
</reference>
<dbReference type="NCBIfam" id="NF005932">
    <property type="entry name" value="PRK07956.1"/>
    <property type="match status" value="1"/>
</dbReference>
<comment type="caution">
    <text evidence="11">Lacks conserved residue(s) required for the propagation of feature annotation.</text>
</comment>
<protein>
    <recommendedName>
        <fullName evidence="11">DNA ligase</fullName>
        <ecNumber evidence="11">6.5.1.2</ecNumber>
    </recommendedName>
    <alternativeName>
        <fullName evidence="11">Polydeoxyribonucleotide synthase [NAD(+)]</fullName>
    </alternativeName>
</protein>
<dbReference type="InterPro" id="IPR001357">
    <property type="entry name" value="BRCT_dom"/>
</dbReference>
<evidence type="ECO:0000256" key="8">
    <source>
        <dbReference type="ARBA" id="ARBA00023027"/>
    </source>
</evidence>
<dbReference type="InterPro" id="IPR012340">
    <property type="entry name" value="NA-bd_OB-fold"/>
</dbReference>
<dbReference type="PROSITE" id="PS01056">
    <property type="entry name" value="DNA_LIGASE_N2"/>
    <property type="match status" value="1"/>
</dbReference>
<dbReference type="InterPro" id="IPR013839">
    <property type="entry name" value="DNAligase_adenylation"/>
</dbReference>
<feature type="compositionally biased region" description="Acidic residues" evidence="12">
    <location>
        <begin position="9"/>
        <end position="30"/>
    </location>
</feature>
<dbReference type="CDD" id="cd00114">
    <property type="entry name" value="LIGANc"/>
    <property type="match status" value="1"/>
</dbReference>
<dbReference type="InterPro" id="IPR001679">
    <property type="entry name" value="DNA_ligase"/>
</dbReference>
<evidence type="ECO:0000256" key="3">
    <source>
        <dbReference type="ARBA" id="ARBA00022705"/>
    </source>
</evidence>
<dbReference type="Gene3D" id="3.40.50.10190">
    <property type="entry name" value="BRCT domain"/>
    <property type="match status" value="1"/>
</dbReference>
<dbReference type="SUPFAM" id="SSF52113">
    <property type="entry name" value="BRCT domain"/>
    <property type="match status" value="1"/>
</dbReference>
<feature type="binding site" evidence="11">
    <location>
        <begin position="82"/>
        <end position="86"/>
    </location>
    <ligand>
        <name>NAD(+)</name>
        <dbReference type="ChEBI" id="CHEBI:57540"/>
    </ligand>
</feature>
<feature type="binding site" evidence="11">
    <location>
        <position position="469"/>
    </location>
    <ligand>
        <name>Zn(2+)</name>
        <dbReference type="ChEBI" id="CHEBI:29105"/>
    </ligand>
</feature>
<evidence type="ECO:0000313" key="14">
    <source>
        <dbReference type="EMBL" id="MFC7235012.1"/>
    </source>
</evidence>
<accession>A0ABD5ZNS1</accession>
<keyword evidence="2 11" id="KW-0436">Ligase</keyword>
<dbReference type="GO" id="GO:0006260">
    <property type="term" value="P:DNA replication"/>
    <property type="evidence" value="ECO:0007669"/>
    <property type="project" value="UniProtKB-KW"/>
</dbReference>
<dbReference type="NCBIfam" id="TIGR00575">
    <property type="entry name" value="dnlj"/>
    <property type="match status" value="1"/>
</dbReference>
<dbReference type="Pfam" id="PF03120">
    <property type="entry name" value="OB_DNA_ligase"/>
    <property type="match status" value="1"/>
</dbReference>
<dbReference type="EMBL" id="JBHTAP010000001">
    <property type="protein sequence ID" value="MFC7235012.1"/>
    <property type="molecule type" value="Genomic_DNA"/>
</dbReference>
<evidence type="ECO:0000256" key="7">
    <source>
        <dbReference type="ARBA" id="ARBA00022842"/>
    </source>
</evidence>
<evidence type="ECO:0000256" key="4">
    <source>
        <dbReference type="ARBA" id="ARBA00022723"/>
    </source>
</evidence>
<dbReference type="InterPro" id="IPR041663">
    <property type="entry name" value="DisA/LigA_HHH"/>
</dbReference>
<evidence type="ECO:0000256" key="6">
    <source>
        <dbReference type="ARBA" id="ARBA00022833"/>
    </source>
</evidence>
<comment type="function">
    <text evidence="1 11">DNA ligase that catalyzes the formation of phosphodiester linkages between 5'-phosphoryl and 3'-hydroxyl groups in double-stranded DNA using NAD as a coenzyme and as the energy source for the reaction. It is essential for DNA replication and repair of damaged DNA.</text>
</comment>
<dbReference type="SMART" id="SM00292">
    <property type="entry name" value="BRCT"/>
    <property type="match status" value="1"/>
</dbReference>
<proteinExistence type="inferred from homology"/>
<feature type="active site" description="N6-AMP-lysine intermediate" evidence="11">
    <location>
        <position position="161"/>
    </location>
</feature>
<dbReference type="HAMAP" id="MF_01588">
    <property type="entry name" value="DNA_ligase_A"/>
    <property type="match status" value="1"/>
</dbReference>
<evidence type="ECO:0000256" key="9">
    <source>
        <dbReference type="ARBA" id="ARBA00023204"/>
    </source>
</evidence>
<comment type="caution">
    <text evidence="14">The sequence shown here is derived from an EMBL/GenBank/DDBJ whole genome shotgun (WGS) entry which is preliminary data.</text>
</comment>